<dbReference type="EMBL" id="BAAAHE010000049">
    <property type="protein sequence ID" value="GAA0636241.1"/>
    <property type="molecule type" value="Genomic_DNA"/>
</dbReference>
<dbReference type="PANTHER" id="PTHR42837:SF2">
    <property type="entry name" value="MEMBRANE METALLOPROTEASE ARASP2, CHLOROPLASTIC-RELATED"/>
    <property type="match status" value="1"/>
</dbReference>
<dbReference type="Proteomes" id="UP001500957">
    <property type="component" value="Unassembled WGS sequence"/>
</dbReference>
<evidence type="ECO:0000259" key="3">
    <source>
        <dbReference type="PROSITE" id="PS50106"/>
    </source>
</evidence>
<dbReference type="InterPro" id="IPR004387">
    <property type="entry name" value="Pept_M50_Zn"/>
</dbReference>
<accession>A0ABN1HB32</accession>
<dbReference type="PANTHER" id="PTHR42837">
    <property type="entry name" value="REGULATOR OF SIGMA-E PROTEASE RSEP"/>
    <property type="match status" value="1"/>
</dbReference>
<evidence type="ECO:0000256" key="2">
    <source>
        <dbReference type="SAM" id="MobiDB-lite"/>
    </source>
</evidence>
<dbReference type="SUPFAM" id="SSF50156">
    <property type="entry name" value="PDZ domain-like"/>
    <property type="match status" value="2"/>
</dbReference>
<feature type="region of interest" description="Disordered" evidence="2">
    <location>
        <begin position="420"/>
        <end position="448"/>
    </location>
</feature>
<comment type="caution">
    <text evidence="4">The sequence shown here is derived from an EMBL/GenBank/DDBJ whole genome shotgun (WGS) entry which is preliminary data.</text>
</comment>
<dbReference type="Pfam" id="PF13180">
    <property type="entry name" value="PDZ_2"/>
    <property type="match status" value="2"/>
</dbReference>
<protein>
    <recommendedName>
        <fullName evidence="3">PDZ domain-containing protein</fullName>
    </recommendedName>
</protein>
<gene>
    <name evidence="4" type="ORF">GCM10009547_45630</name>
</gene>
<dbReference type="PROSITE" id="PS50106">
    <property type="entry name" value="PDZ"/>
    <property type="match status" value="2"/>
</dbReference>
<dbReference type="InterPro" id="IPR036034">
    <property type="entry name" value="PDZ_sf"/>
</dbReference>
<dbReference type="InterPro" id="IPR001478">
    <property type="entry name" value="PDZ"/>
</dbReference>
<keyword evidence="5" id="KW-1185">Reference proteome</keyword>
<organism evidence="4 5">
    <name type="scientific">Sporichthya brevicatena</name>
    <dbReference type="NCBI Taxonomy" id="171442"/>
    <lineage>
        <taxon>Bacteria</taxon>
        <taxon>Bacillati</taxon>
        <taxon>Actinomycetota</taxon>
        <taxon>Actinomycetes</taxon>
        <taxon>Sporichthyales</taxon>
        <taxon>Sporichthyaceae</taxon>
        <taxon>Sporichthya</taxon>
    </lineage>
</organism>
<reference evidence="4 5" key="1">
    <citation type="journal article" date="2019" name="Int. J. Syst. Evol. Microbiol.">
        <title>The Global Catalogue of Microorganisms (GCM) 10K type strain sequencing project: providing services to taxonomists for standard genome sequencing and annotation.</title>
        <authorList>
            <consortium name="The Broad Institute Genomics Platform"/>
            <consortium name="The Broad Institute Genome Sequencing Center for Infectious Disease"/>
            <person name="Wu L."/>
            <person name="Ma J."/>
        </authorList>
    </citation>
    <scope>NUCLEOTIDE SEQUENCE [LARGE SCALE GENOMIC DNA]</scope>
    <source>
        <strain evidence="4 5">JCM 10671</strain>
    </source>
</reference>
<sequence>MTRFERGSRYGRVATFALLTGLTATVLTGCGGDDDEAVAAPSAEGTPSARPAATAGPFNAKALIPAGYTVKSVTTMPLGPAGEPEYQVVVSANADAVKGGTQNVQVFAYRDAAWTEVFDAADKIVPFEMQGDFGAPESDKTPDPVLNQKHWVEKVAVQPVRFGLDSPSLVIYGEDKDNPHVLGVLAVVDFVTKPGRANLDHFEMAQDLGAPKVTGSGNAQQLAVPNWWYPWVNGGDPAEYTQTVGLTEDRGVAVIADSRPWVGAWVSSSQNPGVMVSEVIAGGPADGKLQVGDRIVSVAGNSPKQGLGPELLQHEPGEDVTFSVDRGGQITEVVLTLGDMSKAPNYWATPKPATIGVEVAPLSGRPGIAVTSVAANSPAASAGLKKGDAIQRVGDVRTGEPSDLDAALSGRAGQELEVEVQRASGQTETVTVTPKSAGPDGDVQVGLL</sequence>
<name>A0ABN1HB32_9ACTN</name>
<dbReference type="SMART" id="SM00228">
    <property type="entry name" value="PDZ"/>
    <property type="match status" value="2"/>
</dbReference>
<dbReference type="RefSeq" id="WP_344609170.1">
    <property type="nucleotide sequence ID" value="NZ_BAAAHE010000049.1"/>
</dbReference>
<evidence type="ECO:0000313" key="4">
    <source>
        <dbReference type="EMBL" id="GAA0636241.1"/>
    </source>
</evidence>
<feature type="domain" description="PDZ" evidence="3">
    <location>
        <begin position="251"/>
        <end position="339"/>
    </location>
</feature>
<evidence type="ECO:0000313" key="5">
    <source>
        <dbReference type="Proteomes" id="UP001500957"/>
    </source>
</evidence>
<feature type="compositionally biased region" description="Polar residues" evidence="2">
    <location>
        <begin position="423"/>
        <end position="434"/>
    </location>
</feature>
<proteinExistence type="predicted"/>
<dbReference type="PROSITE" id="PS51257">
    <property type="entry name" value="PROKAR_LIPOPROTEIN"/>
    <property type="match status" value="1"/>
</dbReference>
<comment type="cofactor">
    <cofactor evidence="1">
        <name>Zn(2+)</name>
        <dbReference type="ChEBI" id="CHEBI:29105"/>
    </cofactor>
</comment>
<feature type="domain" description="PDZ" evidence="3">
    <location>
        <begin position="334"/>
        <end position="424"/>
    </location>
</feature>
<evidence type="ECO:0000256" key="1">
    <source>
        <dbReference type="ARBA" id="ARBA00001947"/>
    </source>
</evidence>
<dbReference type="Gene3D" id="2.30.42.10">
    <property type="match status" value="2"/>
</dbReference>